<dbReference type="Pfam" id="PF07989">
    <property type="entry name" value="Cnn_1N"/>
    <property type="match status" value="1"/>
</dbReference>
<feature type="compositionally biased region" description="Polar residues" evidence="4">
    <location>
        <begin position="626"/>
        <end position="637"/>
    </location>
</feature>
<evidence type="ECO:0000256" key="4">
    <source>
        <dbReference type="SAM" id="MobiDB-lite"/>
    </source>
</evidence>
<feature type="region of interest" description="Disordered" evidence="4">
    <location>
        <begin position="626"/>
        <end position="645"/>
    </location>
</feature>
<dbReference type="GO" id="GO:0005737">
    <property type="term" value="C:cytoplasm"/>
    <property type="evidence" value="ECO:0007669"/>
    <property type="project" value="UniProtKB-SubCell"/>
</dbReference>
<dbReference type="EMBL" id="AWTV01000004">
    <property type="protein sequence ID" value="KIH93833.1"/>
    <property type="molecule type" value="Genomic_DNA"/>
</dbReference>
<feature type="compositionally biased region" description="Low complexity" evidence="4">
    <location>
        <begin position="553"/>
        <end position="580"/>
    </location>
</feature>
<dbReference type="GO" id="GO:0005815">
    <property type="term" value="C:microtubule organizing center"/>
    <property type="evidence" value="ECO:0007669"/>
    <property type="project" value="InterPro"/>
</dbReference>
<feature type="compositionally biased region" description="Basic and acidic residues" evidence="4">
    <location>
        <begin position="379"/>
        <end position="390"/>
    </location>
</feature>
<feature type="compositionally biased region" description="Gly residues" evidence="4">
    <location>
        <begin position="1453"/>
        <end position="1470"/>
    </location>
</feature>
<reference evidence="7 8" key="1">
    <citation type="journal article" date="2014" name="BMC Genomics">
        <title>Comparative genomics of the major fungal agents of human and animal Sporotrichosis: Sporothrix schenckii and Sporothrix brasiliensis.</title>
        <authorList>
            <person name="Teixeira M.M."/>
            <person name="de Almeida L.G."/>
            <person name="Kubitschek-Barreira P."/>
            <person name="Alves F.L."/>
            <person name="Kioshima E.S."/>
            <person name="Abadio A.K."/>
            <person name="Fernandes L."/>
            <person name="Derengowski L.S."/>
            <person name="Ferreira K.S."/>
            <person name="Souza R.C."/>
            <person name="Ruiz J.C."/>
            <person name="de Andrade N.C."/>
            <person name="Paes H.C."/>
            <person name="Nicola A.M."/>
            <person name="Albuquerque P."/>
            <person name="Gerber A.L."/>
            <person name="Martins V.P."/>
            <person name="Peconick L.D."/>
            <person name="Neto A.V."/>
            <person name="Chaucanez C.B."/>
            <person name="Silva P.A."/>
            <person name="Cunha O.L."/>
            <person name="de Oliveira F.F."/>
            <person name="dos Santos T.C."/>
            <person name="Barros A.L."/>
            <person name="Soares M.A."/>
            <person name="de Oliveira L.M."/>
            <person name="Marini M.M."/>
            <person name="Villalobos-Duno H."/>
            <person name="Cunha M.M."/>
            <person name="de Hoog S."/>
            <person name="da Silveira J.F."/>
            <person name="Henrissat B."/>
            <person name="Nino-Vega G.A."/>
            <person name="Cisalpino P.S."/>
            <person name="Mora-Montes H.M."/>
            <person name="Almeida S.R."/>
            <person name="Stajich J.E."/>
            <person name="Lopes-Bezerra L.M."/>
            <person name="Vasconcelos A.T."/>
            <person name="Felipe M.S."/>
        </authorList>
    </citation>
    <scope>NUCLEOTIDE SEQUENCE [LARGE SCALE GENOMIC DNA]</scope>
    <source>
        <strain evidence="7 8">5110</strain>
    </source>
</reference>
<dbReference type="GeneID" id="63678671"/>
<feature type="compositionally biased region" description="Basic and acidic residues" evidence="4">
    <location>
        <begin position="300"/>
        <end position="320"/>
    </location>
</feature>
<evidence type="ECO:0000256" key="2">
    <source>
        <dbReference type="ARBA" id="ARBA00022490"/>
    </source>
</evidence>
<keyword evidence="2" id="KW-0963">Cytoplasm</keyword>
<feature type="domain" description="Centrosomin N-terminal motif 1" evidence="5">
    <location>
        <begin position="474"/>
        <end position="546"/>
    </location>
</feature>
<evidence type="ECO:0000256" key="1">
    <source>
        <dbReference type="ARBA" id="ARBA00004496"/>
    </source>
</evidence>
<feature type="region of interest" description="Disordered" evidence="4">
    <location>
        <begin position="679"/>
        <end position="702"/>
    </location>
</feature>
<feature type="region of interest" description="Disordered" evidence="4">
    <location>
        <begin position="448"/>
        <end position="476"/>
    </location>
</feature>
<dbReference type="PANTHER" id="PTHR45615:SF80">
    <property type="entry name" value="GRIP DOMAIN-CONTAINING PROTEIN"/>
    <property type="match status" value="1"/>
</dbReference>
<feature type="compositionally biased region" description="Low complexity" evidence="4">
    <location>
        <begin position="283"/>
        <end position="294"/>
    </location>
</feature>
<dbReference type="HOGENOM" id="CLU_000791_0_0_1"/>
<feature type="compositionally biased region" description="Polar residues" evidence="4">
    <location>
        <begin position="213"/>
        <end position="222"/>
    </location>
</feature>
<dbReference type="PANTHER" id="PTHR45615">
    <property type="entry name" value="MYOSIN HEAVY CHAIN, NON-MUSCLE"/>
    <property type="match status" value="1"/>
</dbReference>
<sequence length="1610" mass="176631">MDVENVPPMASHDAHADESAGAGAFDDSLHEALTSKNQNHMATASADRSTTPPPPPLAAVQPLPTSLHSLEDSSGVAHDTGDDMADTTGGSIQDTPTGLDAATDSINAHAGNADATTGAVSDGPSFAHTSFLDRTGLGLDGDKASDSFHDAQYRMMNDSLPGVESSFVAPLSPLPTITQDGPDDTYLFDSPRKRQQPAVAPAPGSLPPDAGEPQTQIQPSSAQDEDSLLWPPNAQQQQQQQQQTTPRDDSQRRSLNLNESTGSGGGSNGLALRYGKRPRFLRSRNASQRSSASSFITNPDTHDAHDARDAREDGGNAHDDVDSDVTVGLGADYALQSGGAIPVGSRRNASDLLSRAVSMGSVASSALGGGSETLEDDGHDGRHNTEELLRTPRPNKATLAPPTDTVLTRRVMDIQVPESLAREYKTRNGLMTPRKPSDFRSEFGSTTATATSAKTAAANATPITTGTRPGRNMTLKEQSSTIERLSKENFDLKLKVMFLSDRLDKLSEDGIKEMIQENVEFRTNIAILQRDNKGLRRRVKELEKKIRDEDDNNNNNNRPGTSRSGNSSNGLDDPEAAAAADQEREEEVLYLRERVEEFTTIIEQLRQDVFTKEAEKRRMGDMIKSLQSGSTDKTTGETLGRQEEEDVWKDLLEQETARREQADDDNRKLRDEIFRLKQEMHSGGAGATGTVSSSGNGVGERSLHHTTNIYNISKRAANSNANTNANAHTHTVGGDTDGASASTGSNTLVEELRREGEQLRHENAELRKEVGAQTSMLTSRNREKERLYQEIEDLKMAQRRGGGPAPSTIDSLLDRSASQIGMAVRERSGSRASGGTRADTVVGGTATGAADEQDQYDRDAAREDLENRNAALRDKINEAKLENQTLLQELEATLLQKQEAEEVALGVQKDYEGAMTDLMAMQAERDELIAELNDLEQKHSNLQGEFEDLRAEAQDAIDGYEEEADLRDAENQKLQTELAEKTENFGALQDEMRKLSEALVGLEDETENKVRRVQQLEQELGDANKELEELEAKLLESNDKAQRLLVQQENSQGEIAFLREEQESDKINISRLEVSITKAEEQIRDEQERVKQLQAQIVTERERSESLATKDKKEMQQFVNELSREASGHKEEARKLRKSLTSREVEATEWKERLMELENNMREALGDLNGTRSSLLKSIAQIQRELENSVRELQTTKSNLMEKDRIIKQRDALLESHGLEARKVADALEKERAAHRNTKHQFDTFQKTHQHVTRTVTTQDARITELESSKTLDKRRMSQLESTFRDQLTERNNLLLLLWTRLSAICGTDWAHDNSLINGRALPSLEVVATMLPGFTRNLMAAIKHIEAVVGGFPGRIKAVERDLWREYQSLESTLDQRVKRLDRLEAVVRNTISGAGPGGSNGSSSSSFGTPDLQSRFLRLEDAYRQLKVENTTLRAANDVRARVYGSSSSGNGDGSNGGTGLGIGGSSGVGADTMFDLPGGGGSPSPSIPTGPRDRSAKPARGKSSRSGVPRPITSSSSSGAHLSLTSASSRPLTAGELALHEGEDKGSGAGGGADPRWILRLRDLENKLKLEREGRTMDRNEAVRRLREQEAELARRSERDKRMGRED</sequence>
<comment type="caution">
    <text evidence="7">The sequence shown here is derived from an EMBL/GenBank/DDBJ whole genome shotgun (WGS) entry which is preliminary data.</text>
</comment>
<dbReference type="OrthoDB" id="10255000at2759"/>
<evidence type="ECO:0000259" key="5">
    <source>
        <dbReference type="Pfam" id="PF07989"/>
    </source>
</evidence>
<feature type="region of interest" description="Disordered" evidence="4">
    <location>
        <begin position="1"/>
        <end position="104"/>
    </location>
</feature>
<evidence type="ECO:0000256" key="3">
    <source>
        <dbReference type="SAM" id="Coils"/>
    </source>
</evidence>
<name>A0A0C2FS32_9PEZI</name>
<feature type="region of interest" description="Disordered" evidence="4">
    <location>
        <begin position="1591"/>
        <end position="1610"/>
    </location>
</feature>
<evidence type="ECO:0000313" key="8">
    <source>
        <dbReference type="Proteomes" id="UP000031575"/>
    </source>
</evidence>
<dbReference type="RefSeq" id="XP_040621843.1">
    <property type="nucleotide sequence ID" value="XM_040763750.1"/>
</dbReference>
<feature type="coiled-coil region" evidence="3">
    <location>
        <begin position="862"/>
        <end position="1203"/>
    </location>
</feature>
<dbReference type="Pfam" id="PF12808">
    <property type="entry name" value="Mto2_bdg"/>
    <property type="match status" value="1"/>
</dbReference>
<feature type="region of interest" description="Disordered" evidence="4">
    <location>
        <begin position="171"/>
        <end position="323"/>
    </location>
</feature>
<gene>
    <name evidence="7" type="ORF">SPBR_05486</name>
</gene>
<feature type="compositionally biased region" description="Low complexity" evidence="4">
    <location>
        <begin position="448"/>
        <end position="467"/>
    </location>
</feature>
<proteinExistence type="predicted"/>
<feature type="domain" description="Mto1-like Mto2p-binding" evidence="6">
    <location>
        <begin position="1559"/>
        <end position="1595"/>
    </location>
</feature>
<dbReference type="Proteomes" id="UP000031575">
    <property type="component" value="Unassembled WGS sequence"/>
</dbReference>
<organism evidence="7 8">
    <name type="scientific">Sporothrix brasiliensis 5110</name>
    <dbReference type="NCBI Taxonomy" id="1398154"/>
    <lineage>
        <taxon>Eukaryota</taxon>
        <taxon>Fungi</taxon>
        <taxon>Dikarya</taxon>
        <taxon>Ascomycota</taxon>
        <taxon>Pezizomycotina</taxon>
        <taxon>Sordariomycetes</taxon>
        <taxon>Sordariomycetidae</taxon>
        <taxon>Ophiostomatales</taxon>
        <taxon>Ophiostomataceae</taxon>
        <taxon>Sporothrix</taxon>
    </lineage>
</organism>
<dbReference type="InterPro" id="IPR024545">
    <property type="entry name" value="Mto1-like_Mto2p-bd"/>
</dbReference>
<comment type="subcellular location">
    <subcellularLocation>
        <location evidence="1">Cytoplasm</location>
    </subcellularLocation>
</comment>
<keyword evidence="8" id="KW-1185">Reference proteome</keyword>
<protein>
    <submittedName>
        <fullName evidence="7">Anucleate primary sterigmata protein B</fullName>
    </submittedName>
</protein>
<accession>A0A0C2FS32</accession>
<dbReference type="VEuPathDB" id="FungiDB:SPBR_05486"/>
<evidence type="ECO:0000259" key="6">
    <source>
        <dbReference type="Pfam" id="PF12808"/>
    </source>
</evidence>
<feature type="region of interest" description="Disordered" evidence="4">
    <location>
        <begin position="362"/>
        <end position="402"/>
    </location>
</feature>
<feature type="region of interest" description="Disordered" evidence="4">
    <location>
        <begin position="1446"/>
        <end position="1560"/>
    </location>
</feature>
<feature type="region of interest" description="Disordered" evidence="4">
    <location>
        <begin position="723"/>
        <end position="743"/>
    </location>
</feature>
<feature type="coiled-coil region" evidence="3">
    <location>
        <begin position="652"/>
        <end position="679"/>
    </location>
</feature>
<evidence type="ECO:0000313" key="7">
    <source>
        <dbReference type="EMBL" id="KIH93833.1"/>
    </source>
</evidence>
<feature type="region of interest" description="Disordered" evidence="4">
    <location>
        <begin position="824"/>
        <end position="858"/>
    </location>
</feature>
<feature type="compositionally biased region" description="Low complexity" evidence="4">
    <location>
        <begin position="1516"/>
        <end position="1532"/>
    </location>
</feature>
<feature type="region of interest" description="Disordered" evidence="4">
    <location>
        <begin position="544"/>
        <end position="584"/>
    </location>
</feature>
<keyword evidence="3" id="KW-0175">Coiled coil</keyword>
<dbReference type="InterPro" id="IPR012943">
    <property type="entry name" value="Cnn_1N"/>
</dbReference>
<dbReference type="Gene3D" id="1.10.287.1490">
    <property type="match status" value="1"/>
</dbReference>
<feature type="coiled-coil region" evidence="3">
    <location>
        <begin position="749"/>
        <end position="797"/>
    </location>
</feature>